<feature type="transmembrane region" description="Helical" evidence="1">
    <location>
        <begin position="12"/>
        <end position="33"/>
    </location>
</feature>
<feature type="transmembrane region" description="Helical" evidence="1">
    <location>
        <begin position="39"/>
        <end position="58"/>
    </location>
</feature>
<accession>A0A1V4SFU9</accession>
<evidence type="ECO:0008006" key="4">
    <source>
        <dbReference type="Google" id="ProtNLM"/>
    </source>
</evidence>
<feature type="transmembrane region" description="Helical" evidence="1">
    <location>
        <begin position="96"/>
        <end position="119"/>
    </location>
</feature>
<proteinExistence type="predicted"/>
<evidence type="ECO:0000313" key="2">
    <source>
        <dbReference type="EMBL" id="OPX42792.1"/>
    </source>
</evidence>
<keyword evidence="1" id="KW-0472">Membrane</keyword>
<organism evidence="2 3">
    <name type="scientific">Ruminiclostridium hungatei</name>
    <name type="common">Clostridium hungatei</name>
    <dbReference type="NCBI Taxonomy" id="48256"/>
    <lineage>
        <taxon>Bacteria</taxon>
        <taxon>Bacillati</taxon>
        <taxon>Bacillota</taxon>
        <taxon>Clostridia</taxon>
        <taxon>Eubacteriales</taxon>
        <taxon>Oscillospiraceae</taxon>
        <taxon>Ruminiclostridium</taxon>
    </lineage>
</organism>
<feature type="transmembrane region" description="Helical" evidence="1">
    <location>
        <begin position="125"/>
        <end position="146"/>
    </location>
</feature>
<comment type="caution">
    <text evidence="2">The sequence shown here is derived from an EMBL/GenBank/DDBJ whole genome shotgun (WGS) entry which is preliminary data.</text>
</comment>
<keyword evidence="1" id="KW-1133">Transmembrane helix</keyword>
<dbReference type="RefSeq" id="WP_080065715.1">
    <property type="nucleotide sequence ID" value="NZ_MZGX01000024.1"/>
</dbReference>
<dbReference type="EMBL" id="MZGX01000024">
    <property type="protein sequence ID" value="OPX42792.1"/>
    <property type="molecule type" value="Genomic_DNA"/>
</dbReference>
<dbReference type="Proteomes" id="UP000191554">
    <property type="component" value="Unassembled WGS sequence"/>
</dbReference>
<evidence type="ECO:0000256" key="1">
    <source>
        <dbReference type="SAM" id="Phobius"/>
    </source>
</evidence>
<gene>
    <name evidence="2" type="ORF">CLHUN_32760</name>
</gene>
<name>A0A1V4SFU9_RUMHU</name>
<sequence>MTKEIDVTKYRMTAVLQILAVLGLAVLLVLALLLEKEKLYLFIYVAVALAAVFLNRYLHEAAHYAVGRLQGFKCEMKFGMKISECRVFGTQTYKQVVALSLAPLCVYIPVTVLVLLSGASIGLKLVYSGILSLFIGGMAGDFIYVFEALKNKGGKFTDKGHVLAIEQERD</sequence>
<reference evidence="2 3" key="1">
    <citation type="submission" date="2017-03" db="EMBL/GenBank/DDBJ databases">
        <title>Genome sequence of Clostridium hungatei DSM 14427.</title>
        <authorList>
            <person name="Poehlein A."/>
            <person name="Daniel R."/>
        </authorList>
    </citation>
    <scope>NUCLEOTIDE SEQUENCE [LARGE SCALE GENOMIC DNA]</scope>
    <source>
        <strain evidence="2 3">DSM 14427</strain>
    </source>
</reference>
<keyword evidence="3" id="KW-1185">Reference proteome</keyword>
<keyword evidence="1" id="KW-0812">Transmembrane</keyword>
<protein>
    <recommendedName>
        <fullName evidence="4">Zincin peptidase</fullName>
    </recommendedName>
</protein>
<evidence type="ECO:0000313" key="3">
    <source>
        <dbReference type="Proteomes" id="UP000191554"/>
    </source>
</evidence>
<dbReference type="AlphaFoldDB" id="A0A1V4SFU9"/>